<sequence>MPEGQAPHPERRLPTSQPLLLRAVRWGAIATVALVVVIGGSGYLIGGSPAMIGGAMGAAFSGVFLILTVGSIAFANRFIGSELYVAVFFGIVLGTWLLKFVGFIIALLLLRDQTWLDPVAFFIGLLAGVMVSLVLDVLVVVKSRMPAISDPSTD</sequence>
<keyword evidence="3" id="KW-1185">Reference proteome</keyword>
<comment type="caution">
    <text evidence="2">The sequence shown here is derived from an EMBL/GenBank/DDBJ whole genome shotgun (WGS) entry which is preliminary data.</text>
</comment>
<keyword evidence="1" id="KW-1133">Transmembrane helix</keyword>
<keyword evidence="1" id="KW-0472">Membrane</keyword>
<proteinExistence type="predicted"/>
<evidence type="ECO:0000313" key="3">
    <source>
        <dbReference type="Proteomes" id="UP000668403"/>
    </source>
</evidence>
<feature type="transmembrane region" description="Helical" evidence="1">
    <location>
        <begin position="83"/>
        <end position="109"/>
    </location>
</feature>
<feature type="transmembrane region" description="Helical" evidence="1">
    <location>
        <begin position="26"/>
        <end position="45"/>
    </location>
</feature>
<gene>
    <name evidence="2" type="ORF">J4H85_04775</name>
</gene>
<dbReference type="AlphaFoldDB" id="A0A939TU28"/>
<accession>A0A939TU28</accession>
<evidence type="ECO:0000313" key="2">
    <source>
        <dbReference type="EMBL" id="MBO2989310.1"/>
    </source>
</evidence>
<organism evidence="2 3">
    <name type="scientific">Leucobacter tardus</name>
    <dbReference type="NCBI Taxonomy" id="501483"/>
    <lineage>
        <taxon>Bacteria</taxon>
        <taxon>Bacillati</taxon>
        <taxon>Actinomycetota</taxon>
        <taxon>Actinomycetes</taxon>
        <taxon>Micrococcales</taxon>
        <taxon>Microbacteriaceae</taxon>
        <taxon>Leucobacter</taxon>
    </lineage>
</organism>
<reference evidence="2" key="1">
    <citation type="submission" date="2021-03" db="EMBL/GenBank/DDBJ databases">
        <title>Leucobacter chromiisoli sp. nov., isolated from chromium-containing soil of chemical plant.</title>
        <authorList>
            <person name="Xu Z."/>
        </authorList>
    </citation>
    <scope>NUCLEOTIDE SEQUENCE</scope>
    <source>
        <strain evidence="2">K 70/01</strain>
    </source>
</reference>
<keyword evidence="1" id="KW-0812">Transmembrane</keyword>
<feature type="transmembrane region" description="Helical" evidence="1">
    <location>
        <begin position="121"/>
        <end position="141"/>
    </location>
</feature>
<name>A0A939TU28_9MICO</name>
<protein>
    <submittedName>
        <fullName evidence="2">3-oxoacyl-ACP reductase</fullName>
    </submittedName>
</protein>
<evidence type="ECO:0000256" key="1">
    <source>
        <dbReference type="SAM" id="Phobius"/>
    </source>
</evidence>
<dbReference type="Proteomes" id="UP000668403">
    <property type="component" value="Unassembled WGS sequence"/>
</dbReference>
<dbReference type="EMBL" id="JAGFBF010000002">
    <property type="protein sequence ID" value="MBO2989310.1"/>
    <property type="molecule type" value="Genomic_DNA"/>
</dbReference>
<feature type="transmembrane region" description="Helical" evidence="1">
    <location>
        <begin position="51"/>
        <end position="76"/>
    </location>
</feature>